<dbReference type="Pfam" id="PF00462">
    <property type="entry name" value="Glutaredoxin"/>
    <property type="match status" value="1"/>
</dbReference>
<protein>
    <submittedName>
        <fullName evidence="4">Glutaredoxin domain-containing protein</fullName>
    </submittedName>
</protein>
<keyword evidence="1" id="KW-0479">Metal-binding</keyword>
<feature type="domain" description="Glutaredoxin" evidence="3">
    <location>
        <begin position="131"/>
        <end position="195"/>
    </location>
</feature>
<gene>
    <name evidence="4" type="ORF">CMU_016150</name>
</gene>
<dbReference type="PANTHER" id="PTHR10293:SF72">
    <property type="entry name" value="MONOTHIOL GLUTAREDOXIN-S14, CHLOROPLASTIC"/>
    <property type="match status" value="1"/>
</dbReference>
<dbReference type="InterPro" id="IPR002109">
    <property type="entry name" value="Glutaredoxin"/>
</dbReference>
<dbReference type="OrthoDB" id="415696at2759"/>
<dbReference type="RefSeq" id="XP_002140215.1">
    <property type="nucleotide sequence ID" value="XM_002140179.1"/>
</dbReference>
<dbReference type="VEuPathDB" id="CryptoDB:CMU_016150"/>
<dbReference type="PROSITE" id="PS51354">
    <property type="entry name" value="GLUTAREDOXIN_2"/>
    <property type="match status" value="1"/>
</dbReference>
<keyword evidence="2" id="KW-0676">Redox-active center</keyword>
<evidence type="ECO:0000313" key="4">
    <source>
        <dbReference type="EMBL" id="EEA05866.1"/>
    </source>
</evidence>
<evidence type="ECO:0000256" key="1">
    <source>
        <dbReference type="ARBA" id="ARBA00022714"/>
    </source>
</evidence>
<dbReference type="GeneID" id="6995501"/>
<keyword evidence="1" id="KW-0001">2Fe-2S</keyword>
<dbReference type="STRING" id="441375.B6ACL2"/>
<name>B6ACL2_CRYMR</name>
<dbReference type="PANTHER" id="PTHR10293">
    <property type="entry name" value="GLUTAREDOXIN FAMILY MEMBER"/>
    <property type="match status" value="1"/>
</dbReference>
<keyword evidence="5" id="KW-1185">Reference proteome</keyword>
<accession>B6ACL2</accession>
<dbReference type="EMBL" id="DS989728">
    <property type="protein sequence ID" value="EEA05866.1"/>
    <property type="molecule type" value="Genomic_DNA"/>
</dbReference>
<organism evidence="4 5">
    <name type="scientific">Cryptosporidium muris (strain RN66)</name>
    <dbReference type="NCBI Taxonomy" id="441375"/>
    <lineage>
        <taxon>Eukaryota</taxon>
        <taxon>Sar</taxon>
        <taxon>Alveolata</taxon>
        <taxon>Apicomplexa</taxon>
        <taxon>Conoidasida</taxon>
        <taxon>Coccidia</taxon>
        <taxon>Eucoccidiorida</taxon>
        <taxon>Eimeriorina</taxon>
        <taxon>Cryptosporidiidae</taxon>
        <taxon>Cryptosporidium</taxon>
    </lineage>
</organism>
<evidence type="ECO:0000256" key="2">
    <source>
        <dbReference type="ARBA" id="ARBA00023284"/>
    </source>
</evidence>
<evidence type="ECO:0000313" key="5">
    <source>
        <dbReference type="Proteomes" id="UP000001460"/>
    </source>
</evidence>
<sequence>MPSEVKSFVQICDLILNNKFSCVLCISPNNEPDRAMLDLLNAIETSYKNIQFSVLQVEDIYAKSAVKQFGIKQLPCMMFFTAKSLEPIKTVIGYSPSQVHSVLKEVNETEASELPNSKEMYTILCNFKKLMVFIKGIKEDPYCRFTKQLIALFDSIGVKDYGHYNIFENEQVRQGLKEFWDWPTYPQICINGQFVGGIDIINEMYSNGELIKELPSEVFQE</sequence>
<reference evidence="4" key="1">
    <citation type="submission" date="2008-06" db="EMBL/GenBank/DDBJ databases">
        <authorList>
            <person name="Lorenzi H."/>
            <person name="Inman J."/>
            <person name="Miller J."/>
            <person name="Schobel S."/>
            <person name="Amedeo P."/>
            <person name="Caler E.V."/>
            <person name="da Silva J."/>
        </authorList>
    </citation>
    <scope>NUCLEOTIDE SEQUENCE [LARGE SCALE GENOMIC DNA]</scope>
    <source>
        <strain evidence="4">RN66</strain>
    </source>
</reference>
<dbReference type="Proteomes" id="UP000001460">
    <property type="component" value="Unassembled WGS sequence"/>
</dbReference>
<dbReference type="InterPro" id="IPR004480">
    <property type="entry name" value="Monothiol_GRX-rel"/>
</dbReference>
<dbReference type="SUPFAM" id="SSF52833">
    <property type="entry name" value="Thioredoxin-like"/>
    <property type="match status" value="2"/>
</dbReference>
<dbReference type="AlphaFoldDB" id="B6ACL2"/>
<keyword evidence="1" id="KW-0408">Iron</keyword>
<dbReference type="GO" id="GO:0051537">
    <property type="term" value="F:2 iron, 2 sulfur cluster binding"/>
    <property type="evidence" value="ECO:0007669"/>
    <property type="project" value="UniProtKB-KW"/>
</dbReference>
<keyword evidence="1" id="KW-0411">Iron-sulfur</keyword>
<dbReference type="InterPro" id="IPR036249">
    <property type="entry name" value="Thioredoxin-like_sf"/>
</dbReference>
<dbReference type="eggNOG" id="KOG0911">
    <property type="taxonomic scope" value="Eukaryota"/>
</dbReference>
<proteinExistence type="predicted"/>
<dbReference type="Gene3D" id="3.40.30.10">
    <property type="entry name" value="Glutaredoxin"/>
    <property type="match status" value="2"/>
</dbReference>
<dbReference type="OMA" id="DYGHYNI"/>
<evidence type="ECO:0000259" key="3">
    <source>
        <dbReference type="Pfam" id="PF00462"/>
    </source>
</evidence>